<proteinExistence type="inferred from homology"/>
<dbReference type="PANTHER" id="PTHR30518:SF2">
    <property type="entry name" value="ENDOLYTIC MUREIN TRANSGLYCOSYLASE"/>
    <property type="match status" value="1"/>
</dbReference>
<evidence type="ECO:0000256" key="7">
    <source>
        <dbReference type="HAMAP-Rule" id="MF_02065"/>
    </source>
</evidence>
<dbReference type="RefSeq" id="WP_377718689.1">
    <property type="nucleotide sequence ID" value="NZ_JBHSAM010000020.1"/>
</dbReference>
<name>A0ABV8K1C4_9BACL</name>
<evidence type="ECO:0000313" key="9">
    <source>
        <dbReference type="Proteomes" id="UP001595715"/>
    </source>
</evidence>
<evidence type="ECO:0000256" key="1">
    <source>
        <dbReference type="ARBA" id="ARBA00022475"/>
    </source>
</evidence>
<dbReference type="PANTHER" id="PTHR30518">
    <property type="entry name" value="ENDOLYTIC MUREIN TRANSGLYCOSYLASE"/>
    <property type="match status" value="1"/>
</dbReference>
<dbReference type="Pfam" id="PF02618">
    <property type="entry name" value="YceG"/>
    <property type="match status" value="1"/>
</dbReference>
<dbReference type="CDD" id="cd08010">
    <property type="entry name" value="MltG_like"/>
    <property type="match status" value="1"/>
</dbReference>
<organism evidence="8 9">
    <name type="scientific">Paenibacillus xanthanilyticus</name>
    <dbReference type="NCBI Taxonomy" id="1783531"/>
    <lineage>
        <taxon>Bacteria</taxon>
        <taxon>Bacillati</taxon>
        <taxon>Bacillota</taxon>
        <taxon>Bacilli</taxon>
        <taxon>Bacillales</taxon>
        <taxon>Paenibacillaceae</taxon>
        <taxon>Paenibacillus</taxon>
    </lineage>
</organism>
<accession>A0ABV8K1C4</accession>
<comment type="catalytic activity">
    <reaction evidence="7">
        <text>a peptidoglycan chain = a peptidoglycan chain with N-acetyl-1,6-anhydromuramyl-[peptide] at the reducing end + a peptidoglycan chain with N-acetylglucosamine at the non-reducing end.</text>
        <dbReference type="EC" id="4.2.2.29"/>
    </reaction>
</comment>
<dbReference type="Gene3D" id="3.30.1490.480">
    <property type="entry name" value="Endolytic murein transglycosylase"/>
    <property type="match status" value="2"/>
</dbReference>
<dbReference type="HAMAP" id="MF_02065">
    <property type="entry name" value="MltG"/>
    <property type="match status" value="1"/>
</dbReference>
<comment type="subcellular location">
    <subcellularLocation>
        <location evidence="7">Cell membrane</location>
        <topology evidence="7">Single-pass membrane protein</topology>
    </subcellularLocation>
</comment>
<keyword evidence="6 7" id="KW-0961">Cell wall biogenesis/degradation</keyword>
<dbReference type="InterPro" id="IPR003770">
    <property type="entry name" value="MLTG-like"/>
</dbReference>
<keyword evidence="1 7" id="KW-1003">Cell membrane</keyword>
<evidence type="ECO:0000313" key="8">
    <source>
        <dbReference type="EMBL" id="MFC4100036.1"/>
    </source>
</evidence>
<dbReference type="EMBL" id="JBHSAM010000020">
    <property type="protein sequence ID" value="MFC4100036.1"/>
    <property type="molecule type" value="Genomic_DNA"/>
</dbReference>
<comment type="similarity">
    <text evidence="7">Belongs to the transglycosylase MltG family.</text>
</comment>
<dbReference type="Gene3D" id="3.30.160.60">
    <property type="entry name" value="Classic Zinc Finger"/>
    <property type="match status" value="1"/>
</dbReference>
<evidence type="ECO:0000256" key="3">
    <source>
        <dbReference type="ARBA" id="ARBA00022989"/>
    </source>
</evidence>
<sequence length="376" mass="42428">MDYQKQPVKGAQDAGRSARRGPSKARITLWVITSLLGLFIVIAASIAFYIWNGLRPAPAGDVREVVLENGMSPFEFAQVLEDQGIIRNGFIFKYYLRYKDEGSRFQAGTYELTPGMDIDAVIAKLNAGETVEAETIRFTIPEGFTVKQIADALSKEGLVDRDAFLALADGTSQWADVEAIRGIPDNKDLKHRLEGYLFPETYEMEKGSTAEQIMDRMLKELDRKLVSLPEEWEEAMKERGVTFHELMTIASLVEREVVVDKERALVAGVIYNRLKAKMPLQIDATVQYLLDKQKERLLVKDLEVESPYNTYKTNGLPPGPIASPSLKSIEAALYPETSEFLFYVTKKDGSNEHLFARTFSEHNRNIRKSNETSTQN</sequence>
<comment type="caution">
    <text evidence="8">The sequence shown here is derived from an EMBL/GenBank/DDBJ whole genome shotgun (WGS) entry which is preliminary data.</text>
</comment>
<evidence type="ECO:0000256" key="4">
    <source>
        <dbReference type="ARBA" id="ARBA00023136"/>
    </source>
</evidence>
<feature type="transmembrane region" description="Helical" evidence="7">
    <location>
        <begin position="27"/>
        <end position="51"/>
    </location>
</feature>
<dbReference type="NCBIfam" id="TIGR00247">
    <property type="entry name" value="endolytic transglycosylase MltG"/>
    <property type="match status" value="1"/>
</dbReference>
<dbReference type="EC" id="4.2.2.29" evidence="7"/>
<keyword evidence="3 7" id="KW-1133">Transmembrane helix</keyword>
<gene>
    <name evidence="7 8" type="primary">mltG</name>
    <name evidence="8" type="ORF">ACFOZ8_10220</name>
</gene>
<dbReference type="Proteomes" id="UP001595715">
    <property type="component" value="Unassembled WGS sequence"/>
</dbReference>
<reference evidence="9" key="1">
    <citation type="journal article" date="2019" name="Int. J. Syst. Evol. Microbiol.">
        <title>The Global Catalogue of Microorganisms (GCM) 10K type strain sequencing project: providing services to taxonomists for standard genome sequencing and annotation.</title>
        <authorList>
            <consortium name="The Broad Institute Genomics Platform"/>
            <consortium name="The Broad Institute Genome Sequencing Center for Infectious Disease"/>
            <person name="Wu L."/>
            <person name="Ma J."/>
        </authorList>
    </citation>
    <scope>NUCLEOTIDE SEQUENCE [LARGE SCALE GENOMIC DNA]</scope>
    <source>
        <strain evidence="9">IBRC-M 10987</strain>
    </source>
</reference>
<feature type="site" description="Important for catalytic activity" evidence="7">
    <location>
        <position position="256"/>
    </location>
</feature>
<protein>
    <recommendedName>
        <fullName evidence="7">Endolytic murein transglycosylase</fullName>
        <ecNumber evidence="7">4.2.2.29</ecNumber>
    </recommendedName>
    <alternativeName>
        <fullName evidence="7">Peptidoglycan lytic transglycosylase</fullName>
    </alternativeName>
    <alternativeName>
        <fullName evidence="7">Peptidoglycan polymerization terminase</fullName>
    </alternativeName>
</protein>
<keyword evidence="4 7" id="KW-0472">Membrane</keyword>
<evidence type="ECO:0000256" key="2">
    <source>
        <dbReference type="ARBA" id="ARBA00022692"/>
    </source>
</evidence>
<evidence type="ECO:0000256" key="5">
    <source>
        <dbReference type="ARBA" id="ARBA00023239"/>
    </source>
</evidence>
<evidence type="ECO:0000256" key="6">
    <source>
        <dbReference type="ARBA" id="ARBA00023316"/>
    </source>
</evidence>
<keyword evidence="9" id="KW-1185">Reference proteome</keyword>
<keyword evidence="5 7" id="KW-0456">Lyase</keyword>
<keyword evidence="2 7" id="KW-0812">Transmembrane</keyword>
<comment type="function">
    <text evidence="7">Functions as a peptidoglycan terminase that cleaves nascent peptidoglycan strands endolytically to terminate their elongation.</text>
</comment>